<comment type="caution">
    <text evidence="1">The sequence shown here is derived from an EMBL/GenBank/DDBJ whole genome shotgun (WGS) entry which is preliminary data.</text>
</comment>
<dbReference type="EMBL" id="CACTIH010001813">
    <property type="protein sequence ID" value="CAA2963838.1"/>
    <property type="molecule type" value="Genomic_DNA"/>
</dbReference>
<gene>
    <name evidence="1" type="ORF">OLEA9_A019089</name>
</gene>
<proteinExistence type="predicted"/>
<reference evidence="1 2" key="1">
    <citation type="submission" date="2019-12" db="EMBL/GenBank/DDBJ databases">
        <authorList>
            <person name="Alioto T."/>
            <person name="Alioto T."/>
            <person name="Gomez Garrido J."/>
        </authorList>
    </citation>
    <scope>NUCLEOTIDE SEQUENCE [LARGE SCALE GENOMIC DNA]</scope>
</reference>
<organism evidence="1 2">
    <name type="scientific">Olea europaea subsp. europaea</name>
    <dbReference type="NCBI Taxonomy" id="158383"/>
    <lineage>
        <taxon>Eukaryota</taxon>
        <taxon>Viridiplantae</taxon>
        <taxon>Streptophyta</taxon>
        <taxon>Embryophyta</taxon>
        <taxon>Tracheophyta</taxon>
        <taxon>Spermatophyta</taxon>
        <taxon>Magnoliopsida</taxon>
        <taxon>eudicotyledons</taxon>
        <taxon>Gunneridae</taxon>
        <taxon>Pentapetalae</taxon>
        <taxon>asterids</taxon>
        <taxon>lamiids</taxon>
        <taxon>Lamiales</taxon>
        <taxon>Oleaceae</taxon>
        <taxon>Oleeae</taxon>
        <taxon>Olea</taxon>
    </lineage>
</organism>
<keyword evidence="2" id="KW-1185">Reference proteome</keyword>
<evidence type="ECO:0000313" key="2">
    <source>
        <dbReference type="Proteomes" id="UP000594638"/>
    </source>
</evidence>
<sequence>MMMGGTGGSENKLEIDSGKRSSSVLLVAANSVEAKSCEAAKQELYFPSFPMLIARIIVQEIKNKATADLNSLYDEIRPAIEEGKWDSQEGVATRISEKWIDATCAKYEADFDFHFSIIKNFMCPKNLAGGEARSTAGGDCLKKSN</sequence>
<dbReference type="Proteomes" id="UP000594638">
    <property type="component" value="Unassembled WGS sequence"/>
</dbReference>
<name>A0A8S0Q931_OLEEU</name>
<accession>A0A8S0Q931</accession>
<dbReference type="Gramene" id="OE9A019089T1">
    <property type="protein sequence ID" value="OE9A019089C1"/>
    <property type="gene ID" value="OE9A019089"/>
</dbReference>
<evidence type="ECO:0000313" key="1">
    <source>
        <dbReference type="EMBL" id="CAA2963838.1"/>
    </source>
</evidence>
<dbReference type="AlphaFoldDB" id="A0A8S0Q931"/>
<dbReference type="OrthoDB" id="2422440at2759"/>
<protein>
    <submittedName>
        <fullName evidence="1">Histone-lysine N-methyltransferase ASHH1</fullName>
    </submittedName>
</protein>